<reference evidence="2 3" key="1">
    <citation type="journal article" date="2005" name="Nature">
        <title>The map-based sequence of the rice genome.</title>
        <authorList>
            <consortium name="International rice genome sequencing project (IRGSP)"/>
            <person name="Matsumoto T."/>
            <person name="Wu J."/>
            <person name="Kanamori H."/>
            <person name="Katayose Y."/>
            <person name="Fujisawa M."/>
            <person name="Namiki N."/>
            <person name="Mizuno H."/>
            <person name="Yamamoto K."/>
            <person name="Antonio B.A."/>
            <person name="Baba T."/>
            <person name="Sakata K."/>
            <person name="Nagamura Y."/>
            <person name="Aoki H."/>
            <person name="Arikawa K."/>
            <person name="Arita K."/>
            <person name="Bito T."/>
            <person name="Chiden Y."/>
            <person name="Fujitsuka N."/>
            <person name="Fukunaka R."/>
            <person name="Hamada M."/>
            <person name="Harada C."/>
            <person name="Hayashi A."/>
            <person name="Hijishita S."/>
            <person name="Honda M."/>
            <person name="Hosokawa S."/>
            <person name="Ichikawa Y."/>
            <person name="Idonuma A."/>
            <person name="Iijima M."/>
            <person name="Ikeda M."/>
            <person name="Ikeno M."/>
            <person name="Ito K."/>
            <person name="Ito S."/>
            <person name="Ito T."/>
            <person name="Ito Y."/>
            <person name="Ito Y."/>
            <person name="Iwabuchi A."/>
            <person name="Kamiya K."/>
            <person name="Karasawa W."/>
            <person name="Kurita K."/>
            <person name="Katagiri S."/>
            <person name="Kikuta A."/>
            <person name="Kobayashi H."/>
            <person name="Kobayashi N."/>
            <person name="Machita K."/>
            <person name="Maehara T."/>
            <person name="Masukawa M."/>
            <person name="Mizubayashi T."/>
            <person name="Mukai Y."/>
            <person name="Nagasaki H."/>
            <person name="Nagata Y."/>
            <person name="Naito S."/>
            <person name="Nakashima M."/>
            <person name="Nakama Y."/>
            <person name="Nakamichi Y."/>
            <person name="Nakamura M."/>
            <person name="Meguro A."/>
            <person name="Negishi M."/>
            <person name="Ohta I."/>
            <person name="Ohta T."/>
            <person name="Okamoto M."/>
            <person name="Ono N."/>
            <person name="Saji S."/>
            <person name="Sakaguchi M."/>
            <person name="Sakai K."/>
            <person name="Shibata M."/>
            <person name="Shimokawa T."/>
            <person name="Song J."/>
            <person name="Takazaki Y."/>
            <person name="Terasawa K."/>
            <person name="Tsugane M."/>
            <person name="Tsuji K."/>
            <person name="Ueda S."/>
            <person name="Waki K."/>
            <person name="Yamagata H."/>
            <person name="Yamamoto M."/>
            <person name="Yamamoto S."/>
            <person name="Yamane H."/>
            <person name="Yoshiki S."/>
            <person name="Yoshihara R."/>
            <person name="Yukawa K."/>
            <person name="Zhong H."/>
            <person name="Yano M."/>
            <person name="Yuan Q."/>
            <person name="Ouyang S."/>
            <person name="Liu J."/>
            <person name="Jones K.M."/>
            <person name="Gansberger K."/>
            <person name="Moffat K."/>
            <person name="Hill J."/>
            <person name="Bera J."/>
            <person name="Fadrosh D."/>
            <person name="Jin S."/>
            <person name="Johri S."/>
            <person name="Kim M."/>
            <person name="Overton L."/>
            <person name="Reardon M."/>
            <person name="Tsitrin T."/>
            <person name="Vuong H."/>
            <person name="Weaver B."/>
            <person name="Ciecko A."/>
            <person name="Tallon L."/>
            <person name="Jackson J."/>
            <person name="Pai G."/>
            <person name="Aken S.V."/>
            <person name="Utterback T."/>
            <person name="Reidmuller S."/>
            <person name="Feldblyum T."/>
            <person name="Hsiao J."/>
            <person name="Zismann V."/>
            <person name="Iobst S."/>
            <person name="de Vazeille A.R."/>
            <person name="Buell C.R."/>
            <person name="Ying K."/>
            <person name="Li Y."/>
            <person name="Lu T."/>
            <person name="Huang Y."/>
            <person name="Zhao Q."/>
            <person name="Feng Q."/>
            <person name="Zhang L."/>
            <person name="Zhu J."/>
            <person name="Weng Q."/>
            <person name="Mu J."/>
            <person name="Lu Y."/>
            <person name="Fan D."/>
            <person name="Liu Y."/>
            <person name="Guan J."/>
            <person name="Zhang Y."/>
            <person name="Yu S."/>
            <person name="Liu X."/>
            <person name="Zhang Y."/>
            <person name="Hong G."/>
            <person name="Han B."/>
            <person name="Choisne N."/>
            <person name="Demange N."/>
            <person name="Orjeda G."/>
            <person name="Samain S."/>
            <person name="Cattolico L."/>
            <person name="Pelletier E."/>
            <person name="Couloux A."/>
            <person name="Segurens B."/>
            <person name="Wincker P."/>
            <person name="D'Hont A."/>
            <person name="Scarpelli C."/>
            <person name="Weissenbach J."/>
            <person name="Salanoubat M."/>
            <person name="Quetier F."/>
            <person name="Yu Y."/>
            <person name="Kim H.R."/>
            <person name="Rambo T."/>
            <person name="Currie J."/>
            <person name="Collura K."/>
            <person name="Luo M."/>
            <person name="Yang T."/>
            <person name="Ammiraju J.S.S."/>
            <person name="Engler F."/>
            <person name="Soderlund C."/>
            <person name="Wing R.A."/>
            <person name="Palmer L.E."/>
            <person name="de la Bastide M."/>
            <person name="Spiegel L."/>
            <person name="Nascimento L."/>
            <person name="Zutavern T."/>
            <person name="O'Shaughnessy A."/>
            <person name="Dike S."/>
            <person name="Dedhia N."/>
            <person name="Preston R."/>
            <person name="Balija V."/>
            <person name="McCombie W.R."/>
            <person name="Chow T."/>
            <person name="Chen H."/>
            <person name="Chung M."/>
            <person name="Chen C."/>
            <person name="Shaw J."/>
            <person name="Wu H."/>
            <person name="Hsiao K."/>
            <person name="Chao Y."/>
            <person name="Chu M."/>
            <person name="Cheng C."/>
            <person name="Hour A."/>
            <person name="Lee P."/>
            <person name="Lin S."/>
            <person name="Lin Y."/>
            <person name="Liou J."/>
            <person name="Liu S."/>
            <person name="Hsing Y."/>
            <person name="Raghuvanshi S."/>
            <person name="Mohanty A."/>
            <person name="Bharti A.K."/>
            <person name="Gaur A."/>
            <person name="Gupta V."/>
            <person name="Kumar D."/>
            <person name="Ravi V."/>
            <person name="Vij S."/>
            <person name="Kapur A."/>
            <person name="Khurana P."/>
            <person name="Khurana P."/>
            <person name="Khurana J.P."/>
            <person name="Tyagi A.K."/>
            <person name="Gaikwad K."/>
            <person name="Singh A."/>
            <person name="Dalal V."/>
            <person name="Srivastava S."/>
            <person name="Dixit A."/>
            <person name="Pal A.K."/>
            <person name="Ghazi I.A."/>
            <person name="Yadav M."/>
            <person name="Pandit A."/>
            <person name="Bhargava A."/>
            <person name="Sureshbabu K."/>
            <person name="Batra K."/>
            <person name="Sharma T.R."/>
            <person name="Mohapatra T."/>
            <person name="Singh N.K."/>
            <person name="Messing J."/>
            <person name="Nelson A.B."/>
            <person name="Fuks G."/>
            <person name="Kavchok S."/>
            <person name="Keizer G."/>
            <person name="Linton E."/>
            <person name="Llaca V."/>
            <person name="Song R."/>
            <person name="Tanyolac B."/>
            <person name="Young S."/>
            <person name="Ho-Il K."/>
            <person name="Hahn J.H."/>
            <person name="Sangsakoo G."/>
            <person name="Vanavichit A."/>
            <person name="de Mattos Luiz.A.T."/>
            <person name="Zimmer P.D."/>
            <person name="Malone G."/>
            <person name="Dellagostin O."/>
            <person name="de Oliveira A.C."/>
            <person name="Bevan M."/>
            <person name="Bancroft I."/>
            <person name="Minx P."/>
            <person name="Cordum H."/>
            <person name="Wilson R."/>
            <person name="Cheng Z."/>
            <person name="Jin W."/>
            <person name="Jiang J."/>
            <person name="Leong S.A."/>
            <person name="Iwama H."/>
            <person name="Gojobori T."/>
            <person name="Itoh T."/>
            <person name="Niimura Y."/>
            <person name="Fujii Y."/>
            <person name="Habara T."/>
            <person name="Sakai H."/>
            <person name="Sato Y."/>
            <person name="Wilson G."/>
            <person name="Kumar K."/>
            <person name="McCouch S."/>
            <person name="Juretic N."/>
            <person name="Hoen D."/>
            <person name="Wright S."/>
            <person name="Bruskiewich R."/>
            <person name="Bureau T."/>
            <person name="Miyao A."/>
            <person name="Hirochika H."/>
            <person name="Nishikawa T."/>
            <person name="Kadowaki K."/>
            <person name="Sugiura M."/>
            <person name="Burr B."/>
            <person name="Sasaki T."/>
        </authorList>
    </citation>
    <scope>NUCLEOTIDE SEQUENCE [LARGE SCALE GENOMIC DNA]</scope>
    <source>
        <strain evidence="3">cv. Nipponbare</strain>
    </source>
</reference>
<feature type="domain" description="ATPase AAA-type core" evidence="1">
    <location>
        <begin position="18"/>
        <end position="44"/>
    </location>
</feature>
<organism evidence="2 3">
    <name type="scientific">Oryza sativa subsp. japonica</name>
    <name type="common">Rice</name>
    <dbReference type="NCBI Taxonomy" id="39947"/>
    <lineage>
        <taxon>Eukaryota</taxon>
        <taxon>Viridiplantae</taxon>
        <taxon>Streptophyta</taxon>
        <taxon>Embryophyta</taxon>
        <taxon>Tracheophyta</taxon>
        <taxon>Spermatophyta</taxon>
        <taxon>Magnoliopsida</taxon>
        <taxon>Liliopsida</taxon>
        <taxon>Poales</taxon>
        <taxon>Poaceae</taxon>
        <taxon>BOP clade</taxon>
        <taxon>Oryzoideae</taxon>
        <taxon>Oryzeae</taxon>
        <taxon>Oryzinae</taxon>
        <taxon>Oryza</taxon>
        <taxon>Oryza sativa</taxon>
    </lineage>
</organism>
<accession>Q0E3Q9</accession>
<dbReference type="SUPFAM" id="SSF52540">
    <property type="entry name" value="P-loop containing nucleoside triphosphate hydrolases"/>
    <property type="match status" value="1"/>
</dbReference>
<dbReference type="Gene3D" id="3.40.50.300">
    <property type="entry name" value="P-loop containing nucleotide triphosphate hydrolases"/>
    <property type="match status" value="1"/>
</dbReference>
<proteinExistence type="predicted"/>
<dbReference type="Proteomes" id="UP000000763">
    <property type="component" value="Chromosome 2"/>
</dbReference>
<dbReference type="InterPro" id="IPR003959">
    <property type="entry name" value="ATPase_AAA_core"/>
</dbReference>
<evidence type="ECO:0000313" key="2">
    <source>
        <dbReference type="EMBL" id="BAF07879.2"/>
    </source>
</evidence>
<evidence type="ECO:0000313" key="3">
    <source>
        <dbReference type="Proteomes" id="UP000000763"/>
    </source>
</evidence>
<dbReference type="AlphaFoldDB" id="Q0E3Q9"/>
<reference evidence="3" key="2">
    <citation type="journal article" date="2008" name="Nucleic Acids Res.">
        <title>The rice annotation project database (RAP-DB): 2008 update.</title>
        <authorList>
            <consortium name="The rice annotation project (RAP)"/>
        </authorList>
    </citation>
    <scope>GENOME REANNOTATION</scope>
    <source>
        <strain evidence="3">cv. Nipponbare</strain>
    </source>
</reference>
<dbReference type="KEGG" id="dosa:Os02g0159900"/>
<dbReference type="InterPro" id="IPR050304">
    <property type="entry name" value="MT-severing_AAA_ATPase"/>
</dbReference>
<dbReference type="InterPro" id="IPR027417">
    <property type="entry name" value="P-loop_NTPase"/>
</dbReference>
<gene>
    <name evidence="2" type="ordered locus">Os02g0159900</name>
</gene>
<dbReference type="EMBL" id="AP008208">
    <property type="protein sequence ID" value="BAF07879.2"/>
    <property type="molecule type" value="Genomic_DNA"/>
</dbReference>
<evidence type="ECO:0000259" key="1">
    <source>
        <dbReference type="Pfam" id="PF00004"/>
    </source>
</evidence>
<dbReference type="PANTHER" id="PTHR23074">
    <property type="entry name" value="AAA DOMAIN-CONTAINING"/>
    <property type="match status" value="1"/>
</dbReference>
<dbReference type="PANTHER" id="PTHR23074:SF159">
    <property type="entry name" value="PROTEIN SUPPRESSOR OF K(+) TRANSPORT GROWTH DEFECT 1"/>
    <property type="match status" value="1"/>
</dbReference>
<dbReference type="Pfam" id="PF00004">
    <property type="entry name" value="AAA"/>
    <property type="match status" value="1"/>
</dbReference>
<dbReference type="GO" id="GO:0005524">
    <property type="term" value="F:ATP binding"/>
    <property type="evidence" value="ECO:0007669"/>
    <property type="project" value="InterPro"/>
</dbReference>
<protein>
    <submittedName>
        <fullName evidence="2">Os02g0159900 protein</fullName>
    </submittedName>
</protein>
<dbReference type="GO" id="GO:0016887">
    <property type="term" value="F:ATP hydrolysis activity"/>
    <property type="evidence" value="ECO:0007669"/>
    <property type="project" value="InterPro"/>
</dbReference>
<name>Q0E3Q9_ORYSJ</name>
<sequence length="44" mass="4906">MVKLLNFVGKRKPWKAFLLYGPPGTGKSYLAKAVATEADSTFFR</sequence>